<proteinExistence type="predicted"/>
<dbReference type="EMBL" id="JABZEO010000006">
    <property type="protein sequence ID" value="NVZ09761.1"/>
    <property type="molecule type" value="Genomic_DNA"/>
</dbReference>
<dbReference type="AlphaFoldDB" id="A0A850RJN2"/>
<accession>A0A850RJN2</accession>
<dbReference type="Proteomes" id="UP000592294">
    <property type="component" value="Unassembled WGS sequence"/>
</dbReference>
<name>A0A850RJN2_9GAMM</name>
<comment type="caution">
    <text evidence="1">The sequence shown here is derived from an EMBL/GenBank/DDBJ whole genome shotgun (WGS) entry which is preliminary data.</text>
</comment>
<keyword evidence="2" id="KW-1185">Reference proteome</keyword>
<reference evidence="1 2" key="1">
    <citation type="submission" date="2020-06" db="EMBL/GenBank/DDBJ databases">
        <title>Whole-genome sequence of Allochromatium humboldtianum DSM 21881, type strain.</title>
        <authorList>
            <person name="Kyndt J.A."/>
            <person name="Meyer T.E."/>
        </authorList>
    </citation>
    <scope>NUCLEOTIDE SEQUENCE [LARGE SCALE GENOMIC DNA]</scope>
    <source>
        <strain evidence="1 2">DSM 21881</strain>
    </source>
</reference>
<protein>
    <submittedName>
        <fullName evidence="1">Uncharacterized protein</fullName>
    </submittedName>
</protein>
<evidence type="ECO:0000313" key="1">
    <source>
        <dbReference type="EMBL" id="NVZ09761.1"/>
    </source>
</evidence>
<organism evidence="1 2">
    <name type="scientific">Allochromatium humboldtianum</name>
    <dbReference type="NCBI Taxonomy" id="504901"/>
    <lineage>
        <taxon>Bacteria</taxon>
        <taxon>Pseudomonadati</taxon>
        <taxon>Pseudomonadota</taxon>
        <taxon>Gammaproteobacteria</taxon>
        <taxon>Chromatiales</taxon>
        <taxon>Chromatiaceae</taxon>
        <taxon>Allochromatium</taxon>
    </lineage>
</organism>
<evidence type="ECO:0000313" key="2">
    <source>
        <dbReference type="Proteomes" id="UP000592294"/>
    </source>
</evidence>
<sequence>MSWHIGIHDVARIAVSSDGRPLYTQGDMHWWQTVRLYNRDGQEIGEITLHLTGAQVALPVGEQPPYWGIDPRQPSALALIDGESPF</sequence>
<dbReference type="RefSeq" id="WP_176976511.1">
    <property type="nucleotide sequence ID" value="NZ_JABZEO010000006.1"/>
</dbReference>
<gene>
    <name evidence="1" type="ORF">HW932_10860</name>
</gene>